<gene>
    <name evidence="1" type="ORF">CEXT_329931</name>
</gene>
<dbReference type="EMBL" id="BPLR01009597">
    <property type="protein sequence ID" value="GIY33150.1"/>
    <property type="molecule type" value="Genomic_DNA"/>
</dbReference>
<name>A0AAV4SG62_CAEEX</name>
<organism evidence="1 2">
    <name type="scientific">Caerostris extrusa</name>
    <name type="common">Bark spider</name>
    <name type="synonym">Caerostris bankana</name>
    <dbReference type="NCBI Taxonomy" id="172846"/>
    <lineage>
        <taxon>Eukaryota</taxon>
        <taxon>Metazoa</taxon>
        <taxon>Ecdysozoa</taxon>
        <taxon>Arthropoda</taxon>
        <taxon>Chelicerata</taxon>
        <taxon>Arachnida</taxon>
        <taxon>Araneae</taxon>
        <taxon>Araneomorphae</taxon>
        <taxon>Entelegynae</taxon>
        <taxon>Araneoidea</taxon>
        <taxon>Araneidae</taxon>
        <taxon>Caerostris</taxon>
    </lineage>
</organism>
<dbReference type="Proteomes" id="UP001054945">
    <property type="component" value="Unassembled WGS sequence"/>
</dbReference>
<sequence>MLFVTPRYTIFPNLLDSLTGPISISRISSDISSIFHYFFCWGGIRIFDIFPEALPIPHPYEIPAVDYSFEIYAFYCFVSWLLINIKC</sequence>
<evidence type="ECO:0000313" key="2">
    <source>
        <dbReference type="Proteomes" id="UP001054945"/>
    </source>
</evidence>
<protein>
    <submittedName>
        <fullName evidence="1">Uncharacterized protein</fullName>
    </submittedName>
</protein>
<reference evidence="1 2" key="1">
    <citation type="submission" date="2021-06" db="EMBL/GenBank/DDBJ databases">
        <title>Caerostris extrusa draft genome.</title>
        <authorList>
            <person name="Kono N."/>
            <person name="Arakawa K."/>
        </authorList>
    </citation>
    <scope>NUCLEOTIDE SEQUENCE [LARGE SCALE GENOMIC DNA]</scope>
</reference>
<accession>A0AAV4SG62</accession>
<comment type="caution">
    <text evidence="1">The sequence shown here is derived from an EMBL/GenBank/DDBJ whole genome shotgun (WGS) entry which is preliminary data.</text>
</comment>
<evidence type="ECO:0000313" key="1">
    <source>
        <dbReference type="EMBL" id="GIY33150.1"/>
    </source>
</evidence>
<proteinExistence type="predicted"/>
<dbReference type="AlphaFoldDB" id="A0AAV4SG62"/>
<keyword evidence="2" id="KW-1185">Reference proteome</keyword>